<accession>X1L5H4</accession>
<feature type="domain" description="FHA" evidence="1">
    <location>
        <begin position="61"/>
        <end position="110"/>
    </location>
</feature>
<dbReference type="SMART" id="SM00240">
    <property type="entry name" value="FHA"/>
    <property type="match status" value="1"/>
</dbReference>
<sequence length="138" mass="15705">MELKSNNNKTESIKDKKIEFVEEISTDILEDIKKISDIGSGLVIIKGPNIGDIFLINKSKFTIGRNPESDIFLDDITVSRKHAVLEKIDKDFRIKDSGSLNGSYVNGQIVENSILKDSDRIQIGKYIFLFFCHRKKVK</sequence>
<evidence type="ECO:0000313" key="2">
    <source>
        <dbReference type="EMBL" id="GAH97684.1"/>
    </source>
</evidence>
<name>X1L5H4_9ZZZZ</name>
<reference evidence="2" key="1">
    <citation type="journal article" date="2014" name="Front. Microbiol.">
        <title>High frequency of phylogenetically diverse reductive dehalogenase-homologous genes in deep subseafloor sedimentary metagenomes.</title>
        <authorList>
            <person name="Kawai M."/>
            <person name="Futagami T."/>
            <person name="Toyoda A."/>
            <person name="Takaki Y."/>
            <person name="Nishi S."/>
            <person name="Hori S."/>
            <person name="Arai W."/>
            <person name="Tsubouchi T."/>
            <person name="Morono Y."/>
            <person name="Uchiyama I."/>
            <person name="Ito T."/>
            <person name="Fujiyama A."/>
            <person name="Inagaki F."/>
            <person name="Takami H."/>
        </authorList>
    </citation>
    <scope>NUCLEOTIDE SEQUENCE</scope>
    <source>
        <strain evidence="2">Expedition CK06-06</strain>
    </source>
</reference>
<evidence type="ECO:0000259" key="1">
    <source>
        <dbReference type="PROSITE" id="PS50006"/>
    </source>
</evidence>
<dbReference type="EMBL" id="BARV01002928">
    <property type="protein sequence ID" value="GAH97684.1"/>
    <property type="molecule type" value="Genomic_DNA"/>
</dbReference>
<dbReference type="AlphaFoldDB" id="X1L5H4"/>
<organism evidence="2">
    <name type="scientific">marine sediment metagenome</name>
    <dbReference type="NCBI Taxonomy" id="412755"/>
    <lineage>
        <taxon>unclassified sequences</taxon>
        <taxon>metagenomes</taxon>
        <taxon>ecological metagenomes</taxon>
    </lineage>
</organism>
<comment type="caution">
    <text evidence="2">The sequence shown here is derived from an EMBL/GenBank/DDBJ whole genome shotgun (WGS) entry which is preliminary data.</text>
</comment>
<dbReference type="SUPFAM" id="SSF49879">
    <property type="entry name" value="SMAD/FHA domain"/>
    <property type="match status" value="1"/>
</dbReference>
<dbReference type="PANTHER" id="PTHR23308">
    <property type="entry name" value="NUCLEAR INHIBITOR OF PROTEIN PHOSPHATASE-1"/>
    <property type="match status" value="1"/>
</dbReference>
<dbReference type="InterPro" id="IPR050923">
    <property type="entry name" value="Cell_Proc_Reg/RNA_Proc"/>
</dbReference>
<gene>
    <name evidence="2" type="ORF">S06H3_07271</name>
</gene>
<dbReference type="InterPro" id="IPR008984">
    <property type="entry name" value="SMAD_FHA_dom_sf"/>
</dbReference>
<proteinExistence type="predicted"/>
<dbReference type="PROSITE" id="PS50006">
    <property type="entry name" value="FHA_DOMAIN"/>
    <property type="match status" value="1"/>
</dbReference>
<dbReference type="Gene3D" id="2.60.200.20">
    <property type="match status" value="1"/>
</dbReference>
<protein>
    <recommendedName>
        <fullName evidence="1">FHA domain-containing protein</fullName>
    </recommendedName>
</protein>
<dbReference type="Pfam" id="PF00498">
    <property type="entry name" value="FHA"/>
    <property type="match status" value="1"/>
</dbReference>
<dbReference type="InterPro" id="IPR000253">
    <property type="entry name" value="FHA_dom"/>
</dbReference>